<dbReference type="InterPro" id="IPR029058">
    <property type="entry name" value="AB_hydrolase_fold"/>
</dbReference>
<sequence>MDKIKVKLKKSYFIANKIYLFLIFIFLAIEDFSLGFYYFLISLFIYGWKTLRSKVPIEVNKEFKSKTFVYKRTRNRDLKLDLWLPSKTSKKNPLVFFCHGGGWISGFRNQPNNVSWCKYLASKGFAVVSIDYRYGYRNTMEDILSDYTDALNYVKKNHKRLNVNKEKIILMGLSAGGHLSLLYSTYHTNQKNEKEMKGIKGVVAYYSPTDLNDIFISENKSIFARFATKQTLKGGPVEKEEIYDYYSPISWISDRMVPCLIAHGKMDTTVPFKSSVKFVKTLREYKIKYTFLVHRKGGHSFDTKLKDISTVNTLERTVRFIRKTMDM</sequence>
<dbReference type="SUPFAM" id="SSF53474">
    <property type="entry name" value="alpha/beta-Hydrolases"/>
    <property type="match status" value="1"/>
</dbReference>
<dbReference type="InterPro" id="IPR050300">
    <property type="entry name" value="GDXG_lipolytic_enzyme"/>
</dbReference>
<dbReference type="EMBL" id="LT669839">
    <property type="protein sequence ID" value="SHD77627.1"/>
    <property type="molecule type" value="Genomic_DNA"/>
</dbReference>
<organism evidence="3 4">
    <name type="scientific">[Clostridium] ultunense Esp</name>
    <dbReference type="NCBI Taxonomy" id="1288971"/>
    <lineage>
        <taxon>Bacteria</taxon>
        <taxon>Bacillati</taxon>
        <taxon>Bacillota</taxon>
        <taxon>Tissierellia</taxon>
        <taxon>Tissierellales</taxon>
        <taxon>Tepidimicrobiaceae</taxon>
        <taxon>Schnuerera</taxon>
    </lineage>
</organism>
<dbReference type="OrthoDB" id="24847at2"/>
<dbReference type="GO" id="GO:0016787">
    <property type="term" value="F:hydrolase activity"/>
    <property type="evidence" value="ECO:0007669"/>
    <property type="project" value="UniProtKB-KW"/>
</dbReference>
<feature type="domain" description="BD-FAE-like" evidence="2">
    <location>
        <begin position="80"/>
        <end position="282"/>
    </location>
</feature>
<dbReference type="AlphaFoldDB" id="A0A1M4PQ87"/>
<dbReference type="Gene3D" id="3.40.50.1820">
    <property type="entry name" value="alpha/beta hydrolase"/>
    <property type="match status" value="1"/>
</dbReference>
<protein>
    <submittedName>
        <fullName evidence="3">Esterase/lipase</fullName>
    </submittedName>
</protein>
<accession>A0A1M4PQ87</accession>
<dbReference type="Proteomes" id="UP000245423">
    <property type="component" value="Chromosome 1"/>
</dbReference>
<gene>
    <name evidence="3" type="ORF">CUESP1_2273</name>
</gene>
<reference evidence="3 4" key="1">
    <citation type="submission" date="2016-11" db="EMBL/GenBank/DDBJ databases">
        <authorList>
            <person name="Manzoor S."/>
        </authorList>
    </citation>
    <scope>NUCLEOTIDE SEQUENCE [LARGE SCALE GENOMIC DNA]</scope>
    <source>
        <strain evidence="3">Clostridium ultunense strain Esp</strain>
    </source>
</reference>
<dbReference type="Pfam" id="PF20434">
    <property type="entry name" value="BD-FAE"/>
    <property type="match status" value="1"/>
</dbReference>
<evidence type="ECO:0000259" key="2">
    <source>
        <dbReference type="Pfam" id="PF20434"/>
    </source>
</evidence>
<keyword evidence="1" id="KW-0378">Hydrolase</keyword>
<evidence type="ECO:0000256" key="1">
    <source>
        <dbReference type="ARBA" id="ARBA00022801"/>
    </source>
</evidence>
<dbReference type="InterPro" id="IPR049492">
    <property type="entry name" value="BD-FAE-like_dom"/>
</dbReference>
<dbReference type="PANTHER" id="PTHR48081">
    <property type="entry name" value="AB HYDROLASE SUPERFAMILY PROTEIN C4A8.06C"/>
    <property type="match status" value="1"/>
</dbReference>
<proteinExistence type="predicted"/>
<keyword evidence="4" id="KW-1185">Reference proteome</keyword>
<evidence type="ECO:0000313" key="3">
    <source>
        <dbReference type="EMBL" id="SHD77627.1"/>
    </source>
</evidence>
<name>A0A1M4PQ87_9FIRM</name>
<evidence type="ECO:0000313" key="4">
    <source>
        <dbReference type="Proteomes" id="UP000245423"/>
    </source>
</evidence>
<dbReference type="RefSeq" id="WP_025641705.1">
    <property type="nucleotide sequence ID" value="NZ_LT669839.1"/>
</dbReference>
<dbReference type="PANTHER" id="PTHR48081:SF13">
    <property type="entry name" value="ALPHA_BETA HYDROLASE"/>
    <property type="match status" value="1"/>
</dbReference>